<protein>
    <submittedName>
        <fullName evidence="4">Ankyrin</fullName>
    </submittedName>
</protein>
<feature type="repeat" description="ANK" evidence="3">
    <location>
        <begin position="71"/>
        <end position="104"/>
    </location>
</feature>
<keyword evidence="1" id="KW-0677">Repeat</keyword>
<name>D8LQE2_ECTSI</name>
<dbReference type="STRING" id="2880.D8LQE2"/>
<evidence type="ECO:0000256" key="3">
    <source>
        <dbReference type="PROSITE-ProRule" id="PRU00023"/>
    </source>
</evidence>
<dbReference type="PANTHER" id="PTHR24201">
    <property type="entry name" value="ANK_REP_REGION DOMAIN-CONTAINING PROTEIN"/>
    <property type="match status" value="1"/>
</dbReference>
<dbReference type="Proteomes" id="UP000002630">
    <property type="component" value="Linkage Group LG04"/>
</dbReference>
<dbReference type="EMBL" id="FN648818">
    <property type="protein sequence ID" value="CBN78706.1"/>
    <property type="molecule type" value="Genomic_DNA"/>
</dbReference>
<dbReference type="SMART" id="SM00248">
    <property type="entry name" value="ANK"/>
    <property type="match status" value="3"/>
</dbReference>
<evidence type="ECO:0000313" key="4">
    <source>
        <dbReference type="EMBL" id="CBN78706.1"/>
    </source>
</evidence>
<dbReference type="eggNOG" id="KOG0504">
    <property type="taxonomic scope" value="Eukaryota"/>
</dbReference>
<dbReference type="PROSITE" id="PS50088">
    <property type="entry name" value="ANK_REPEAT"/>
    <property type="match status" value="2"/>
</dbReference>
<keyword evidence="2 3" id="KW-0040">ANK repeat</keyword>
<dbReference type="InterPro" id="IPR036770">
    <property type="entry name" value="Ankyrin_rpt-contain_sf"/>
</dbReference>
<keyword evidence="5" id="KW-1185">Reference proteome</keyword>
<feature type="repeat" description="ANK" evidence="3">
    <location>
        <begin position="141"/>
        <end position="168"/>
    </location>
</feature>
<evidence type="ECO:0000256" key="1">
    <source>
        <dbReference type="ARBA" id="ARBA00022737"/>
    </source>
</evidence>
<proteinExistence type="predicted"/>
<dbReference type="Gene3D" id="1.25.40.20">
    <property type="entry name" value="Ankyrin repeat-containing domain"/>
    <property type="match status" value="1"/>
</dbReference>
<dbReference type="EMBL" id="FN649729">
    <property type="protein sequence ID" value="CBN78706.1"/>
    <property type="molecule type" value="Genomic_DNA"/>
</dbReference>
<gene>
    <name evidence="4" type="ORF">Esi_0006_0052</name>
</gene>
<accession>D8LQE2</accession>
<dbReference type="SUPFAM" id="SSF48403">
    <property type="entry name" value="Ankyrin repeat"/>
    <property type="match status" value="1"/>
</dbReference>
<sequence>MYAPKRKGHRSRLDGFEIEIFKLVKEEAAPEQWKQWFRAPLEHATARGNLDLFTRLMDAGADGEAGWRGCHGRTLLGAAACGNNSDKMVRALLEAGARRDVNVRFGNTNESTLHVSAARGAEASCTALMIAGADPNLRDWEGASSLHLTAKAGHHGVAGILLLKRAQV</sequence>
<reference evidence="4 5" key="1">
    <citation type="journal article" date="2010" name="Nature">
        <title>The Ectocarpus genome and the independent evolution of multicellularity in brown algae.</title>
        <authorList>
            <person name="Cock J.M."/>
            <person name="Sterck L."/>
            <person name="Rouze P."/>
            <person name="Scornet D."/>
            <person name="Allen A.E."/>
            <person name="Amoutzias G."/>
            <person name="Anthouard V."/>
            <person name="Artiguenave F."/>
            <person name="Aury J.M."/>
            <person name="Badger J.H."/>
            <person name="Beszteri B."/>
            <person name="Billiau K."/>
            <person name="Bonnet E."/>
            <person name="Bothwell J.H."/>
            <person name="Bowler C."/>
            <person name="Boyen C."/>
            <person name="Brownlee C."/>
            <person name="Carrano C.J."/>
            <person name="Charrier B."/>
            <person name="Cho G.Y."/>
            <person name="Coelho S.M."/>
            <person name="Collen J."/>
            <person name="Corre E."/>
            <person name="Da Silva C."/>
            <person name="Delage L."/>
            <person name="Delaroque N."/>
            <person name="Dittami S.M."/>
            <person name="Doulbeau S."/>
            <person name="Elias M."/>
            <person name="Farnham G."/>
            <person name="Gachon C.M."/>
            <person name="Gschloessl B."/>
            <person name="Heesch S."/>
            <person name="Jabbari K."/>
            <person name="Jubin C."/>
            <person name="Kawai H."/>
            <person name="Kimura K."/>
            <person name="Kloareg B."/>
            <person name="Kupper F.C."/>
            <person name="Lang D."/>
            <person name="Le Bail A."/>
            <person name="Leblanc C."/>
            <person name="Lerouge P."/>
            <person name="Lohr M."/>
            <person name="Lopez P.J."/>
            <person name="Martens C."/>
            <person name="Maumus F."/>
            <person name="Michel G."/>
            <person name="Miranda-Saavedra D."/>
            <person name="Morales J."/>
            <person name="Moreau H."/>
            <person name="Motomura T."/>
            <person name="Nagasato C."/>
            <person name="Napoli C.A."/>
            <person name="Nelson D.R."/>
            <person name="Nyvall-Collen P."/>
            <person name="Peters A.F."/>
            <person name="Pommier C."/>
            <person name="Potin P."/>
            <person name="Poulain J."/>
            <person name="Quesneville H."/>
            <person name="Read B."/>
            <person name="Rensing S.A."/>
            <person name="Ritter A."/>
            <person name="Rousvoal S."/>
            <person name="Samanta M."/>
            <person name="Samson G."/>
            <person name="Schroeder D.C."/>
            <person name="Segurens B."/>
            <person name="Strittmatter M."/>
            <person name="Tonon T."/>
            <person name="Tregear J.W."/>
            <person name="Valentin K."/>
            <person name="von Dassow P."/>
            <person name="Yamagishi T."/>
            <person name="Van de Peer Y."/>
            <person name="Wincker P."/>
        </authorList>
    </citation>
    <scope>NUCLEOTIDE SEQUENCE [LARGE SCALE GENOMIC DNA]</scope>
    <source>
        <strain evidence="5">Ec32 / CCAP1310/4</strain>
    </source>
</reference>
<dbReference type="InterPro" id="IPR002110">
    <property type="entry name" value="Ankyrin_rpt"/>
</dbReference>
<dbReference type="InterPro" id="IPR050776">
    <property type="entry name" value="Ank_Repeat/CDKN_Inhibitor"/>
</dbReference>
<evidence type="ECO:0000313" key="5">
    <source>
        <dbReference type="Proteomes" id="UP000002630"/>
    </source>
</evidence>
<dbReference type="OrthoDB" id="5406014at2759"/>
<evidence type="ECO:0000256" key="2">
    <source>
        <dbReference type="ARBA" id="ARBA00023043"/>
    </source>
</evidence>
<dbReference type="PROSITE" id="PS50297">
    <property type="entry name" value="ANK_REP_REGION"/>
    <property type="match status" value="1"/>
</dbReference>
<dbReference type="Pfam" id="PF12796">
    <property type="entry name" value="Ank_2"/>
    <property type="match status" value="1"/>
</dbReference>
<dbReference type="InParanoid" id="D8LQE2"/>
<organism evidence="4 5">
    <name type="scientific">Ectocarpus siliculosus</name>
    <name type="common">Brown alga</name>
    <name type="synonym">Conferva siliculosa</name>
    <dbReference type="NCBI Taxonomy" id="2880"/>
    <lineage>
        <taxon>Eukaryota</taxon>
        <taxon>Sar</taxon>
        <taxon>Stramenopiles</taxon>
        <taxon>Ochrophyta</taxon>
        <taxon>PX clade</taxon>
        <taxon>Phaeophyceae</taxon>
        <taxon>Ectocarpales</taxon>
        <taxon>Ectocarpaceae</taxon>
        <taxon>Ectocarpus</taxon>
    </lineage>
</organism>
<dbReference type="AlphaFoldDB" id="D8LQE2"/>